<comment type="caution">
    <text evidence="2">The sequence shown here is derived from an EMBL/GenBank/DDBJ whole genome shotgun (WGS) entry which is preliminary data.</text>
</comment>
<feature type="transmembrane region" description="Helical" evidence="1">
    <location>
        <begin position="20"/>
        <end position="41"/>
    </location>
</feature>
<evidence type="ECO:0000313" key="3">
    <source>
        <dbReference type="Proteomes" id="UP001396334"/>
    </source>
</evidence>
<gene>
    <name evidence="2" type="ORF">V6N11_078441</name>
</gene>
<keyword evidence="1" id="KW-1133">Transmembrane helix</keyword>
<evidence type="ECO:0000313" key="2">
    <source>
        <dbReference type="EMBL" id="KAK9036440.1"/>
    </source>
</evidence>
<keyword evidence="3" id="KW-1185">Reference proteome</keyword>
<accession>A0ABR2TGK4</accession>
<protein>
    <recommendedName>
        <fullName evidence="4">Secreted protein</fullName>
    </recommendedName>
</protein>
<dbReference type="EMBL" id="JBBPBN010000006">
    <property type="protein sequence ID" value="KAK9036440.1"/>
    <property type="molecule type" value="Genomic_DNA"/>
</dbReference>
<name>A0ABR2TGK4_9ROSI</name>
<reference evidence="2 3" key="1">
    <citation type="journal article" date="2024" name="G3 (Bethesda)">
        <title>Genome assembly of Hibiscus sabdariffa L. provides insights into metabolisms of medicinal natural products.</title>
        <authorList>
            <person name="Kim T."/>
        </authorList>
    </citation>
    <scope>NUCLEOTIDE SEQUENCE [LARGE SCALE GENOMIC DNA]</scope>
    <source>
        <strain evidence="2">TK-2024</strain>
        <tissue evidence="2">Old leaves</tissue>
    </source>
</reference>
<keyword evidence="1" id="KW-0472">Membrane</keyword>
<evidence type="ECO:0000256" key="1">
    <source>
        <dbReference type="SAM" id="Phobius"/>
    </source>
</evidence>
<sequence>MLSQDNIVIIFTSLSCQVSLVLLLKMVYSFIIVVVAAACMVQPERVSGMRCCSKMGSQRVVFVAVTCSKLSHSRGRCYGGVSADQTGFGTCFSDDVRSQSFR</sequence>
<dbReference type="Proteomes" id="UP001396334">
    <property type="component" value="Unassembled WGS sequence"/>
</dbReference>
<evidence type="ECO:0008006" key="4">
    <source>
        <dbReference type="Google" id="ProtNLM"/>
    </source>
</evidence>
<organism evidence="2 3">
    <name type="scientific">Hibiscus sabdariffa</name>
    <name type="common">roselle</name>
    <dbReference type="NCBI Taxonomy" id="183260"/>
    <lineage>
        <taxon>Eukaryota</taxon>
        <taxon>Viridiplantae</taxon>
        <taxon>Streptophyta</taxon>
        <taxon>Embryophyta</taxon>
        <taxon>Tracheophyta</taxon>
        <taxon>Spermatophyta</taxon>
        <taxon>Magnoliopsida</taxon>
        <taxon>eudicotyledons</taxon>
        <taxon>Gunneridae</taxon>
        <taxon>Pentapetalae</taxon>
        <taxon>rosids</taxon>
        <taxon>malvids</taxon>
        <taxon>Malvales</taxon>
        <taxon>Malvaceae</taxon>
        <taxon>Malvoideae</taxon>
        <taxon>Hibiscus</taxon>
    </lineage>
</organism>
<keyword evidence="1" id="KW-0812">Transmembrane</keyword>
<proteinExistence type="predicted"/>